<dbReference type="SUPFAM" id="SSF48403">
    <property type="entry name" value="Ankyrin repeat"/>
    <property type="match status" value="1"/>
</dbReference>
<dbReference type="InterPro" id="IPR002110">
    <property type="entry name" value="Ankyrin_rpt"/>
</dbReference>
<keyword evidence="1" id="KW-0677">Repeat</keyword>
<dbReference type="InterPro" id="IPR036770">
    <property type="entry name" value="Ankyrin_rpt-contain_sf"/>
</dbReference>
<sequence>MSSNKTNDEPPSPPQSSSFAKVPPEILLEICKHMDPPSLARFSQTCKYMDFQLCVERKKAAKQYALPTPEEYERARHRWDEACRPVEHMAKAVRDGFRSLLGLAIYKKQVDIVHLLLRYGADPELPQFDPPRSSISHLYSAAVAYLLLRFGAKINLMREFSAMIGGRLPTSMLDLAILNGSDLPGLTANHSTVLHIAIDNRYDDYSYFLLRKFPELVEETDNTGSTALTHALLHSNKPLALELIRHNAPVGHVDAWGVSDMWLAVNKGYYSVVQEMLARWDGPSGSLGMNPLQSAITIKQFEIAALLVEHPSFQTREHIRLAVACLSACPEEQAQMLAQALRIRFPGFCLWTRPVI</sequence>
<accession>Q0CFU8</accession>
<evidence type="ECO:0000256" key="2">
    <source>
        <dbReference type="ARBA" id="ARBA00023043"/>
    </source>
</evidence>
<proteinExistence type="predicted"/>
<dbReference type="EMBL" id="CH476604">
    <property type="protein sequence ID" value="EAU31698.1"/>
    <property type="molecule type" value="Genomic_DNA"/>
</dbReference>
<reference evidence="6" key="1">
    <citation type="submission" date="2005-09" db="EMBL/GenBank/DDBJ databases">
        <title>Annotation of the Aspergillus terreus NIH2624 genome.</title>
        <authorList>
            <person name="Birren B.W."/>
            <person name="Lander E.S."/>
            <person name="Galagan J.E."/>
            <person name="Nusbaum C."/>
            <person name="Devon K."/>
            <person name="Henn M."/>
            <person name="Ma L.-J."/>
            <person name="Jaffe D.B."/>
            <person name="Butler J."/>
            <person name="Alvarez P."/>
            <person name="Gnerre S."/>
            <person name="Grabherr M."/>
            <person name="Kleber M."/>
            <person name="Mauceli E.W."/>
            <person name="Brockman W."/>
            <person name="Rounsley S."/>
            <person name="Young S.K."/>
            <person name="LaButti K."/>
            <person name="Pushparaj V."/>
            <person name="DeCaprio D."/>
            <person name="Crawford M."/>
            <person name="Koehrsen M."/>
            <person name="Engels R."/>
            <person name="Montgomery P."/>
            <person name="Pearson M."/>
            <person name="Howarth C."/>
            <person name="Larson L."/>
            <person name="Luoma S."/>
            <person name="White J."/>
            <person name="Alvarado L."/>
            <person name="Kodira C.D."/>
            <person name="Zeng Q."/>
            <person name="Oleary S."/>
            <person name="Yandava C."/>
            <person name="Denning D.W."/>
            <person name="Nierman W.C."/>
            <person name="Milne T."/>
            <person name="Madden K."/>
        </authorList>
    </citation>
    <scope>NUCLEOTIDE SEQUENCE [LARGE SCALE GENOMIC DNA]</scope>
    <source>
        <strain evidence="6">NIH 2624 / FGSC A1156</strain>
    </source>
</reference>
<evidence type="ECO:0000313" key="6">
    <source>
        <dbReference type="Proteomes" id="UP000007963"/>
    </source>
</evidence>
<dbReference type="Gene3D" id="1.20.1280.50">
    <property type="match status" value="1"/>
</dbReference>
<dbReference type="GeneID" id="4322990"/>
<dbReference type="SMART" id="SM00248">
    <property type="entry name" value="ANK"/>
    <property type="match status" value="4"/>
</dbReference>
<dbReference type="RefSeq" id="XP_001216057.1">
    <property type="nucleotide sequence ID" value="XM_001216057.1"/>
</dbReference>
<dbReference type="OrthoDB" id="539213at2759"/>
<dbReference type="AlphaFoldDB" id="Q0CFU8"/>
<dbReference type="PROSITE" id="PS50181">
    <property type="entry name" value="FBOX"/>
    <property type="match status" value="1"/>
</dbReference>
<dbReference type="PANTHER" id="PTHR24198:SF165">
    <property type="entry name" value="ANKYRIN REPEAT-CONTAINING PROTEIN-RELATED"/>
    <property type="match status" value="1"/>
</dbReference>
<evidence type="ECO:0000259" key="4">
    <source>
        <dbReference type="PROSITE" id="PS50181"/>
    </source>
</evidence>
<feature type="region of interest" description="Disordered" evidence="3">
    <location>
        <begin position="1"/>
        <end position="20"/>
    </location>
</feature>
<dbReference type="HOGENOM" id="CLU_778408_0_0_1"/>
<dbReference type="InterPro" id="IPR036047">
    <property type="entry name" value="F-box-like_dom_sf"/>
</dbReference>
<dbReference type="STRING" id="341663.Q0CFU8"/>
<feature type="domain" description="F-box" evidence="4">
    <location>
        <begin position="16"/>
        <end position="47"/>
    </location>
</feature>
<dbReference type="Gene3D" id="1.25.40.20">
    <property type="entry name" value="Ankyrin repeat-containing domain"/>
    <property type="match status" value="1"/>
</dbReference>
<dbReference type="CDD" id="cd09917">
    <property type="entry name" value="F-box_SF"/>
    <property type="match status" value="1"/>
</dbReference>
<name>Q0CFU8_ASPTN</name>
<dbReference type="SUPFAM" id="SSF81383">
    <property type="entry name" value="F-box domain"/>
    <property type="match status" value="1"/>
</dbReference>
<dbReference type="OMA" id="RTELWWA"/>
<dbReference type="VEuPathDB" id="FungiDB:ATEG_07436"/>
<dbReference type="InterPro" id="IPR001810">
    <property type="entry name" value="F-box_dom"/>
</dbReference>
<evidence type="ECO:0000313" key="5">
    <source>
        <dbReference type="EMBL" id="EAU31698.1"/>
    </source>
</evidence>
<keyword evidence="2" id="KW-0040">ANK repeat</keyword>
<protein>
    <recommendedName>
        <fullName evidence="4">F-box domain-containing protein</fullName>
    </recommendedName>
</protein>
<dbReference type="PANTHER" id="PTHR24198">
    <property type="entry name" value="ANKYRIN REPEAT AND PROTEIN KINASE DOMAIN-CONTAINING PROTEIN"/>
    <property type="match status" value="1"/>
</dbReference>
<evidence type="ECO:0000256" key="1">
    <source>
        <dbReference type="ARBA" id="ARBA00022737"/>
    </source>
</evidence>
<dbReference type="Pfam" id="PF12937">
    <property type="entry name" value="F-box-like"/>
    <property type="match status" value="1"/>
</dbReference>
<evidence type="ECO:0000256" key="3">
    <source>
        <dbReference type="SAM" id="MobiDB-lite"/>
    </source>
</evidence>
<organism evidence="5 6">
    <name type="scientific">Aspergillus terreus (strain NIH 2624 / FGSC A1156)</name>
    <dbReference type="NCBI Taxonomy" id="341663"/>
    <lineage>
        <taxon>Eukaryota</taxon>
        <taxon>Fungi</taxon>
        <taxon>Dikarya</taxon>
        <taxon>Ascomycota</taxon>
        <taxon>Pezizomycotina</taxon>
        <taxon>Eurotiomycetes</taxon>
        <taxon>Eurotiomycetidae</taxon>
        <taxon>Eurotiales</taxon>
        <taxon>Aspergillaceae</taxon>
        <taxon>Aspergillus</taxon>
        <taxon>Aspergillus subgen. Circumdati</taxon>
    </lineage>
</organism>
<dbReference type="Proteomes" id="UP000007963">
    <property type="component" value="Unassembled WGS sequence"/>
</dbReference>
<gene>
    <name evidence="5" type="ORF">ATEG_07436</name>
</gene>